<dbReference type="EMBL" id="JAJJMB010012638">
    <property type="protein sequence ID" value="KAI3874784.1"/>
    <property type="molecule type" value="Genomic_DNA"/>
</dbReference>
<accession>A0AAD4S935</accession>
<evidence type="ECO:0000313" key="2">
    <source>
        <dbReference type="Proteomes" id="UP001202328"/>
    </source>
</evidence>
<dbReference type="Proteomes" id="UP001202328">
    <property type="component" value="Unassembled WGS sequence"/>
</dbReference>
<sequence>MLSIQGNRLAGKAPFGGTNSFTSWQFFLIRVNCNYMPRFNVGSSSRSPSTSSWPSPLLITIAGVHTLLQVHFI</sequence>
<proteinExistence type="predicted"/>
<dbReference type="AlphaFoldDB" id="A0AAD4S935"/>
<name>A0AAD4S935_9MAGN</name>
<protein>
    <submittedName>
        <fullName evidence="1">Uncharacterized protein</fullName>
    </submittedName>
</protein>
<evidence type="ECO:0000313" key="1">
    <source>
        <dbReference type="EMBL" id="KAI3874784.1"/>
    </source>
</evidence>
<reference evidence="1" key="1">
    <citation type="submission" date="2022-04" db="EMBL/GenBank/DDBJ databases">
        <title>A functionally conserved STORR gene fusion in Papaver species that diverged 16.8 million years ago.</title>
        <authorList>
            <person name="Catania T."/>
        </authorList>
    </citation>
    <scope>NUCLEOTIDE SEQUENCE</scope>
    <source>
        <strain evidence="1">S-188037</strain>
    </source>
</reference>
<gene>
    <name evidence="1" type="ORF">MKW98_019357</name>
</gene>
<keyword evidence="2" id="KW-1185">Reference proteome</keyword>
<comment type="caution">
    <text evidence="1">The sequence shown here is derived from an EMBL/GenBank/DDBJ whole genome shotgun (WGS) entry which is preliminary data.</text>
</comment>
<organism evidence="1 2">
    <name type="scientific">Papaver atlanticum</name>
    <dbReference type="NCBI Taxonomy" id="357466"/>
    <lineage>
        <taxon>Eukaryota</taxon>
        <taxon>Viridiplantae</taxon>
        <taxon>Streptophyta</taxon>
        <taxon>Embryophyta</taxon>
        <taxon>Tracheophyta</taxon>
        <taxon>Spermatophyta</taxon>
        <taxon>Magnoliopsida</taxon>
        <taxon>Ranunculales</taxon>
        <taxon>Papaveraceae</taxon>
        <taxon>Papaveroideae</taxon>
        <taxon>Papaver</taxon>
    </lineage>
</organism>